<protein>
    <recommendedName>
        <fullName evidence="8">WRKY domain-containing protein</fullName>
    </recommendedName>
</protein>
<reference evidence="10" key="1">
    <citation type="journal article" date="2017" name="Nat. Commun.">
        <title>The asparagus genome sheds light on the origin and evolution of a young Y chromosome.</title>
        <authorList>
            <person name="Harkess A."/>
            <person name="Zhou J."/>
            <person name="Xu C."/>
            <person name="Bowers J.E."/>
            <person name="Van der Hulst R."/>
            <person name="Ayyampalayam S."/>
            <person name="Mercati F."/>
            <person name="Riccardi P."/>
            <person name="McKain M.R."/>
            <person name="Kakrana A."/>
            <person name="Tang H."/>
            <person name="Ray J."/>
            <person name="Groenendijk J."/>
            <person name="Arikit S."/>
            <person name="Mathioni S.M."/>
            <person name="Nakano M."/>
            <person name="Shan H."/>
            <person name="Telgmann-Rauber A."/>
            <person name="Kanno A."/>
            <person name="Yue Z."/>
            <person name="Chen H."/>
            <person name="Li W."/>
            <person name="Chen Y."/>
            <person name="Xu X."/>
            <person name="Zhang Y."/>
            <person name="Luo S."/>
            <person name="Chen H."/>
            <person name="Gao J."/>
            <person name="Mao Z."/>
            <person name="Pires J.C."/>
            <person name="Luo M."/>
            <person name="Kudrna D."/>
            <person name="Wing R.A."/>
            <person name="Meyers B.C."/>
            <person name="Yi K."/>
            <person name="Kong H."/>
            <person name="Lavrijsen P."/>
            <person name="Sunseri F."/>
            <person name="Falavigna A."/>
            <person name="Ye Y."/>
            <person name="Leebens-Mack J.H."/>
            <person name="Chen G."/>
        </authorList>
    </citation>
    <scope>NUCLEOTIDE SEQUENCE [LARGE SCALE GENOMIC DNA]</scope>
    <source>
        <strain evidence="10">cv. DH0086</strain>
    </source>
</reference>
<comment type="subcellular location">
    <subcellularLocation>
        <location evidence="1">Nucleus</location>
    </subcellularLocation>
</comment>
<dbReference type="Gramene" id="ONK81995">
    <property type="protein sequence ID" value="ONK81995"/>
    <property type="gene ID" value="A4U43_C01F35030"/>
</dbReference>
<dbReference type="AlphaFoldDB" id="A0A5P1FUG7"/>
<sequence>MPLSPSHKNFFSNLMAEEFDPDSSSNGNDLIHKDEKGDDVRPSKPTSVNNGHKPSLTERRAARAGFSAPKIDTDQIRAANFASSSSEIHSPYLTIPPGLSPTTLLDSPIFLSNALAQPSPTTGTYSFSHCNTDSYPVVHDHKAKDHPLEGINSLASDVKLLLVENPSSFSGGGSLPASTFDHHHSLNLSETKLSTDNLPPNQRLSKPTTTKEHSPPLDNSQEEEKGESSLGLGSIAEDGYNWRKYGQKHVKGSEYPRSYYKCTHASCPVKKKVERNHEGQVTEIIYKGAHNHPKPAQNRRAGVLSSHPYNEYQCDGSDWRNDGGALETTPPPSGINEFGENQEGGEVSSMLSNEDEERVAHGGASVGCDGEGEETESKRRKVDACAMEMSASSRAVREPRVVVQTTSEVDILDDGYRWRKYGQKVVKGNPNPRSYYKCTNPGCSVRKHVERASHDLKSVITTYEGKHNHEVPVARGSTNGSSTSANPTSAPHSTRAPENFTRYINSNSSPLGAYCLHSQDLVAPMTANFSFGVRSSSLTVSGFGAMTLPSDNAFMGEIKEEPSSDAASVYYQQLMRRMPLGPQM</sequence>
<feature type="compositionally biased region" description="Polar residues" evidence="7">
    <location>
        <begin position="190"/>
        <end position="208"/>
    </location>
</feature>
<name>A0A5P1FUG7_ASPOF</name>
<proteinExistence type="predicted"/>
<evidence type="ECO:0000313" key="9">
    <source>
        <dbReference type="EMBL" id="ONK81995.1"/>
    </source>
</evidence>
<keyword evidence="4" id="KW-0238">DNA-binding</keyword>
<keyword evidence="2" id="KW-0677">Repeat</keyword>
<dbReference type="GO" id="GO:0003700">
    <property type="term" value="F:DNA-binding transcription factor activity"/>
    <property type="evidence" value="ECO:0007669"/>
    <property type="project" value="InterPro"/>
</dbReference>
<evidence type="ECO:0000256" key="2">
    <source>
        <dbReference type="ARBA" id="ARBA00022737"/>
    </source>
</evidence>
<feature type="domain" description="WRKY" evidence="8">
    <location>
        <begin position="231"/>
        <end position="295"/>
    </location>
</feature>
<feature type="compositionally biased region" description="Polar residues" evidence="7">
    <location>
        <begin position="476"/>
        <end position="492"/>
    </location>
</feature>
<dbReference type="GO" id="GO:0005634">
    <property type="term" value="C:nucleus"/>
    <property type="evidence" value="ECO:0007669"/>
    <property type="project" value="UniProtKB-SubCell"/>
</dbReference>
<dbReference type="SUPFAM" id="SSF118290">
    <property type="entry name" value="WRKY DNA-binding domain"/>
    <property type="match status" value="2"/>
</dbReference>
<dbReference type="FunFam" id="2.20.25.80:FF:000001">
    <property type="entry name" value="WRKY transcription factor 33"/>
    <property type="match status" value="1"/>
</dbReference>
<dbReference type="Pfam" id="PF03106">
    <property type="entry name" value="WRKY"/>
    <property type="match status" value="2"/>
</dbReference>
<dbReference type="InterPro" id="IPR044810">
    <property type="entry name" value="WRKY_plant"/>
</dbReference>
<keyword evidence="5" id="KW-0804">Transcription</keyword>
<accession>A0A5P1FUG7</accession>
<dbReference type="EMBL" id="CM007381">
    <property type="protein sequence ID" value="ONK81995.1"/>
    <property type="molecule type" value="Genomic_DNA"/>
</dbReference>
<feature type="region of interest" description="Disordered" evidence="7">
    <location>
        <begin position="190"/>
        <end position="233"/>
    </location>
</feature>
<gene>
    <name evidence="9" type="ORF">A4U43_C01F35030</name>
</gene>
<evidence type="ECO:0000256" key="7">
    <source>
        <dbReference type="SAM" id="MobiDB-lite"/>
    </source>
</evidence>
<evidence type="ECO:0000256" key="4">
    <source>
        <dbReference type="ARBA" id="ARBA00023125"/>
    </source>
</evidence>
<feature type="region of interest" description="Disordered" evidence="7">
    <location>
        <begin position="14"/>
        <end position="59"/>
    </location>
</feature>
<dbReference type="SMART" id="SM00774">
    <property type="entry name" value="WRKY"/>
    <property type="match status" value="2"/>
</dbReference>
<dbReference type="GO" id="GO:0043565">
    <property type="term" value="F:sequence-specific DNA binding"/>
    <property type="evidence" value="ECO:0007669"/>
    <property type="project" value="InterPro"/>
</dbReference>
<keyword evidence="10" id="KW-1185">Reference proteome</keyword>
<feature type="region of interest" description="Disordered" evidence="7">
    <location>
        <begin position="318"/>
        <end position="379"/>
    </location>
</feature>
<dbReference type="Gene3D" id="2.20.25.80">
    <property type="entry name" value="WRKY domain"/>
    <property type="match status" value="2"/>
</dbReference>
<keyword evidence="6" id="KW-0539">Nucleus</keyword>
<evidence type="ECO:0000256" key="6">
    <source>
        <dbReference type="ARBA" id="ARBA00023242"/>
    </source>
</evidence>
<dbReference type="FunFam" id="2.20.25.80:FF:000006">
    <property type="entry name" value="WRKY transcription factor"/>
    <property type="match status" value="1"/>
</dbReference>
<dbReference type="PANTHER" id="PTHR31221:SF338">
    <property type="entry name" value="OS08G0499300 PROTEIN"/>
    <property type="match status" value="1"/>
</dbReference>
<dbReference type="InterPro" id="IPR036576">
    <property type="entry name" value="WRKY_dom_sf"/>
</dbReference>
<dbReference type="OMA" id="CAMEMSA"/>
<evidence type="ECO:0000256" key="5">
    <source>
        <dbReference type="ARBA" id="ARBA00023163"/>
    </source>
</evidence>
<evidence type="ECO:0000256" key="3">
    <source>
        <dbReference type="ARBA" id="ARBA00023015"/>
    </source>
</evidence>
<organism evidence="9 10">
    <name type="scientific">Asparagus officinalis</name>
    <name type="common">Garden asparagus</name>
    <dbReference type="NCBI Taxonomy" id="4686"/>
    <lineage>
        <taxon>Eukaryota</taxon>
        <taxon>Viridiplantae</taxon>
        <taxon>Streptophyta</taxon>
        <taxon>Embryophyta</taxon>
        <taxon>Tracheophyta</taxon>
        <taxon>Spermatophyta</taxon>
        <taxon>Magnoliopsida</taxon>
        <taxon>Liliopsida</taxon>
        <taxon>Asparagales</taxon>
        <taxon>Asparagaceae</taxon>
        <taxon>Asparagoideae</taxon>
        <taxon>Asparagus</taxon>
    </lineage>
</organism>
<dbReference type="PROSITE" id="PS50811">
    <property type="entry name" value="WRKY"/>
    <property type="match status" value="2"/>
</dbReference>
<feature type="domain" description="WRKY" evidence="8">
    <location>
        <begin position="407"/>
        <end position="472"/>
    </location>
</feature>
<keyword evidence="3" id="KW-0805">Transcription regulation</keyword>
<evidence type="ECO:0000256" key="1">
    <source>
        <dbReference type="ARBA" id="ARBA00004123"/>
    </source>
</evidence>
<evidence type="ECO:0000313" key="10">
    <source>
        <dbReference type="Proteomes" id="UP000243459"/>
    </source>
</evidence>
<feature type="region of interest" description="Disordered" evidence="7">
    <location>
        <begin position="465"/>
        <end position="497"/>
    </location>
</feature>
<dbReference type="InterPro" id="IPR003657">
    <property type="entry name" value="WRKY_dom"/>
</dbReference>
<evidence type="ECO:0000259" key="8">
    <source>
        <dbReference type="PROSITE" id="PS50811"/>
    </source>
</evidence>
<dbReference type="PANTHER" id="PTHR31221">
    <property type="entry name" value="WRKY TRANSCRIPTION FACTOR PROTEIN 1-RELATED"/>
    <property type="match status" value="1"/>
</dbReference>
<dbReference type="Proteomes" id="UP000243459">
    <property type="component" value="Chromosome 1"/>
</dbReference>
<feature type="compositionally biased region" description="Basic and acidic residues" evidence="7">
    <location>
        <begin position="30"/>
        <end position="42"/>
    </location>
</feature>